<dbReference type="PROSITE" id="PS50075">
    <property type="entry name" value="CARRIER"/>
    <property type="match status" value="1"/>
</dbReference>
<dbReference type="Proteomes" id="UP001139384">
    <property type="component" value="Unassembled WGS sequence"/>
</dbReference>
<protein>
    <submittedName>
        <fullName evidence="2">Phosphopantetheine-binding protein</fullName>
    </submittedName>
</protein>
<dbReference type="SUPFAM" id="SSF47336">
    <property type="entry name" value="ACP-like"/>
    <property type="match status" value="1"/>
</dbReference>
<dbReference type="InterPro" id="IPR009081">
    <property type="entry name" value="PP-bd_ACP"/>
</dbReference>
<proteinExistence type="predicted"/>
<dbReference type="EMBL" id="JAKEIP010000024">
    <property type="protein sequence ID" value="MCF1593814.1"/>
    <property type="molecule type" value="Genomic_DNA"/>
</dbReference>
<evidence type="ECO:0000313" key="3">
    <source>
        <dbReference type="Proteomes" id="UP001139384"/>
    </source>
</evidence>
<gene>
    <name evidence="2" type="ORF">L0P92_09565</name>
</gene>
<dbReference type="Pfam" id="PF00550">
    <property type="entry name" value="PP-binding"/>
    <property type="match status" value="1"/>
</dbReference>
<sequence length="91" mass="9886">MNKRDTVKAALLEIVNEVAGPVEHLDDDQLLVDQLGLESLHLARLVAVLEMELDIDPFSDTLPITSVRTVGDLLEAYDPVVLPRLGAGEPS</sequence>
<accession>A0A9X1TKM6</accession>
<dbReference type="Gene3D" id="1.10.1200.10">
    <property type="entry name" value="ACP-like"/>
    <property type="match status" value="1"/>
</dbReference>
<dbReference type="RefSeq" id="WP_234762097.1">
    <property type="nucleotide sequence ID" value="NZ_JAKEIP010000024.1"/>
</dbReference>
<feature type="domain" description="Carrier" evidence="1">
    <location>
        <begin position="2"/>
        <end position="81"/>
    </location>
</feature>
<evidence type="ECO:0000259" key="1">
    <source>
        <dbReference type="PROSITE" id="PS50075"/>
    </source>
</evidence>
<name>A0A9X1TKM6_STRM4</name>
<comment type="caution">
    <text evidence="2">The sequence shown here is derived from an EMBL/GenBank/DDBJ whole genome shotgun (WGS) entry which is preliminary data.</text>
</comment>
<evidence type="ECO:0000313" key="2">
    <source>
        <dbReference type="EMBL" id="MCF1593814.1"/>
    </source>
</evidence>
<dbReference type="InterPro" id="IPR036736">
    <property type="entry name" value="ACP-like_sf"/>
</dbReference>
<keyword evidence="3" id="KW-1185">Reference proteome</keyword>
<organism evidence="2 3">
    <name type="scientific">Streptomyces muensis</name>
    <dbReference type="NCBI Taxonomy" id="1077944"/>
    <lineage>
        <taxon>Bacteria</taxon>
        <taxon>Bacillati</taxon>
        <taxon>Actinomycetota</taxon>
        <taxon>Actinomycetes</taxon>
        <taxon>Kitasatosporales</taxon>
        <taxon>Streptomycetaceae</taxon>
        <taxon>Streptomyces</taxon>
    </lineage>
</organism>
<reference evidence="2" key="1">
    <citation type="submission" date="2022-01" db="EMBL/GenBank/DDBJ databases">
        <title>Draft Genome Sequences of Seven Type Strains of the Genus Streptomyces.</title>
        <authorList>
            <person name="Aziz S."/>
            <person name="Coretto E."/>
            <person name="Chronakova A."/>
            <person name="Sproer C."/>
            <person name="Huber K."/>
            <person name="Nouioui I."/>
            <person name="Gross H."/>
        </authorList>
    </citation>
    <scope>NUCLEOTIDE SEQUENCE</scope>
    <source>
        <strain evidence="2">DSM 103493</strain>
    </source>
</reference>
<dbReference type="AlphaFoldDB" id="A0A9X1TKM6"/>